<keyword evidence="5" id="KW-1185">Reference proteome</keyword>
<feature type="coiled-coil region" evidence="1">
    <location>
        <begin position="356"/>
        <end position="383"/>
    </location>
</feature>
<evidence type="ECO:0000256" key="2">
    <source>
        <dbReference type="SAM" id="MobiDB-lite"/>
    </source>
</evidence>
<evidence type="ECO:0000256" key="3">
    <source>
        <dbReference type="SAM" id="Phobius"/>
    </source>
</evidence>
<dbReference type="RefSeq" id="WP_190352329.1">
    <property type="nucleotide sequence ID" value="NZ_JACJPY010000072.1"/>
</dbReference>
<evidence type="ECO:0000313" key="5">
    <source>
        <dbReference type="Proteomes" id="UP000631421"/>
    </source>
</evidence>
<protein>
    <submittedName>
        <fullName evidence="4">Uncharacterized protein</fullName>
    </submittedName>
</protein>
<accession>A0A926UW23</accession>
<gene>
    <name evidence="4" type="ORF">H6F44_17545</name>
</gene>
<keyword evidence="1" id="KW-0175">Coiled coil</keyword>
<feature type="region of interest" description="Disordered" evidence="2">
    <location>
        <begin position="14"/>
        <end position="50"/>
    </location>
</feature>
<evidence type="ECO:0000256" key="1">
    <source>
        <dbReference type="SAM" id="Coils"/>
    </source>
</evidence>
<dbReference type="EMBL" id="JACJPY010000072">
    <property type="protein sequence ID" value="MBD2151913.1"/>
    <property type="molecule type" value="Genomic_DNA"/>
</dbReference>
<sequence length="455" mass="50175">MGIINSIFTKLQNNHEANNQPNPQPPDPQTTPSAPLAKASHTNLPPANPAGAMQRYQALESQLNGSQVLQAKPIAQPLAEVRKFGKRLMWTGILIGIPAGILYVVNLPYPVIRQPIAKFAPLLLLPSNMSMEENFKRGQATIEESRQLIESPTSIEDLDRGSLKLKEGKAALDAIPAWYVADWADYSRGYYGGWGYDWRFSPAGLQAARVKAGQLEAKVFQEKNAQTALIDAERELAIAKAKFQEAKQPVDKKIAVQNWQGAIDRLGQIPAQTMAGRKAQQLVTTASRDLQDLGGLAAGNVKVLALVSGAEEFAKKAAEAGRNPPHSSDRWQETAQMWQQAIDRLEDIPANDLQGYAEAQKKLAEYRNNLSEVKVRLKYEQEAVQALESANRNLANLWASLPKDGKDLNRNQAIAGFLTIKNDLDKVKNGTTVYLKAQETKMQVEQQLKLLQSGK</sequence>
<proteinExistence type="predicted"/>
<comment type="caution">
    <text evidence="4">The sequence shown here is derived from an EMBL/GenBank/DDBJ whole genome shotgun (WGS) entry which is preliminary data.</text>
</comment>
<dbReference type="Proteomes" id="UP000631421">
    <property type="component" value="Unassembled WGS sequence"/>
</dbReference>
<reference evidence="4" key="2">
    <citation type="submission" date="2020-08" db="EMBL/GenBank/DDBJ databases">
        <authorList>
            <person name="Chen M."/>
            <person name="Teng W."/>
            <person name="Zhao L."/>
            <person name="Hu C."/>
            <person name="Zhou Y."/>
            <person name="Han B."/>
            <person name="Song L."/>
            <person name="Shu W."/>
        </authorList>
    </citation>
    <scope>NUCLEOTIDE SEQUENCE</scope>
    <source>
        <strain evidence="4">FACHB-1277</strain>
    </source>
</reference>
<dbReference type="AlphaFoldDB" id="A0A926UW23"/>
<keyword evidence="3" id="KW-1133">Transmembrane helix</keyword>
<reference evidence="4" key="1">
    <citation type="journal article" date="2015" name="ISME J.">
        <title>Draft Genome Sequence of Streptomyces incarnatus NRRL8089, which Produces the Nucleoside Antibiotic Sinefungin.</title>
        <authorList>
            <person name="Oshima K."/>
            <person name="Hattori M."/>
            <person name="Shimizu H."/>
            <person name="Fukuda K."/>
            <person name="Nemoto M."/>
            <person name="Inagaki K."/>
            <person name="Tamura T."/>
        </authorList>
    </citation>
    <scope>NUCLEOTIDE SEQUENCE</scope>
    <source>
        <strain evidence="4">FACHB-1277</strain>
    </source>
</reference>
<evidence type="ECO:0000313" key="4">
    <source>
        <dbReference type="EMBL" id="MBD2151913.1"/>
    </source>
</evidence>
<keyword evidence="3" id="KW-0472">Membrane</keyword>
<name>A0A926UW23_9CYAN</name>
<feature type="transmembrane region" description="Helical" evidence="3">
    <location>
        <begin position="88"/>
        <end position="109"/>
    </location>
</feature>
<keyword evidence="3" id="KW-0812">Transmembrane</keyword>
<organism evidence="4 5">
    <name type="scientific">Pseudanabaena cinerea FACHB-1277</name>
    <dbReference type="NCBI Taxonomy" id="2949581"/>
    <lineage>
        <taxon>Bacteria</taxon>
        <taxon>Bacillati</taxon>
        <taxon>Cyanobacteriota</taxon>
        <taxon>Cyanophyceae</taxon>
        <taxon>Pseudanabaenales</taxon>
        <taxon>Pseudanabaenaceae</taxon>
        <taxon>Pseudanabaena</taxon>
        <taxon>Pseudanabaena cinerea</taxon>
    </lineage>
</organism>